<evidence type="ECO:0000313" key="2">
    <source>
        <dbReference type="RefSeq" id="XP_015602810.1"/>
    </source>
</evidence>
<dbReference type="GO" id="GO:0044458">
    <property type="term" value="P:motile cilium assembly"/>
    <property type="evidence" value="ECO:0007669"/>
    <property type="project" value="TreeGrafter"/>
</dbReference>
<dbReference type="InterPro" id="IPR013783">
    <property type="entry name" value="Ig-like_fold"/>
</dbReference>
<proteinExistence type="predicted"/>
<dbReference type="AlphaFoldDB" id="A0AAJ7FQ57"/>
<sequence length="507" mass="60136">MNTLNFIRQDFCRKERSLRDTFYDDIYKDSSKNDFIKVIPDELIFTFDTLYPQKQQKYLKILNIGLKPYPVQVLPPDTSYFKVSNSSTVWISPGLSLNLRVIFYPKDVREYNDVLRLRCLYNQNLFIKILAKPETLLNFPTRVNFGKVLLGTVVSYKLPIHSFPSKKFSFAILILSDEPSVTVNPLQGHLCPGQDPVIVQINYKALRYVTITFDLQIYIPEICKSPFVINFIAYTWPELQVKDTHKPVEEFTKIEVVKESDYTEKTIRKAKILSPKVEFSMKKELSYEDLLLKQLGQIPLYSLHGVNCILNYNLIQTHTVDELRGPLNDYFYNDARERDKRIEEFFNRVKSCNHENDSAKFYHRPKLGFQLDQLQKEEIDRIMIERQEHWSRYRDATITTADEELLTRQEAMKIKQRTLRSSLDNPNFIAPYKITDDWFLRYHIISQFIEAARTIVLKNRLEKVLCKLKKLNPKVISEIEIFVDNKQQEYQQNEKYKSRERLREVEK</sequence>
<dbReference type="Gene3D" id="2.60.40.10">
    <property type="entry name" value="Immunoglobulins"/>
    <property type="match status" value="1"/>
</dbReference>
<dbReference type="KEGG" id="ccin:107271384"/>
<keyword evidence="2" id="KW-0966">Cell projection</keyword>
<organism evidence="1 2">
    <name type="scientific">Cephus cinctus</name>
    <name type="common">Wheat stem sawfly</name>
    <dbReference type="NCBI Taxonomy" id="211228"/>
    <lineage>
        <taxon>Eukaryota</taxon>
        <taxon>Metazoa</taxon>
        <taxon>Ecdysozoa</taxon>
        <taxon>Arthropoda</taxon>
        <taxon>Hexapoda</taxon>
        <taxon>Insecta</taxon>
        <taxon>Pterygota</taxon>
        <taxon>Neoptera</taxon>
        <taxon>Endopterygota</taxon>
        <taxon>Hymenoptera</taxon>
        <taxon>Cephoidea</taxon>
        <taxon>Cephidae</taxon>
        <taxon>Cephus</taxon>
    </lineage>
</organism>
<dbReference type="InterPro" id="IPR029676">
    <property type="entry name" value="CFAP221"/>
</dbReference>
<dbReference type="GO" id="GO:0097729">
    <property type="term" value="C:9+2 motile cilium"/>
    <property type="evidence" value="ECO:0007669"/>
    <property type="project" value="TreeGrafter"/>
</dbReference>
<keyword evidence="2" id="KW-0969">Cilium</keyword>
<gene>
    <name evidence="2" type="primary">LOC107271384</name>
</gene>
<dbReference type="PANTHER" id="PTHR46500:SF1">
    <property type="entry name" value="CILIA- AND FLAGELLA-ASSOCIATED PROTEIN 221"/>
    <property type="match status" value="1"/>
</dbReference>
<dbReference type="Proteomes" id="UP000694920">
    <property type="component" value="Unplaced"/>
</dbReference>
<accession>A0AAJ7FQ57</accession>
<dbReference type="RefSeq" id="XP_015602810.1">
    <property type="nucleotide sequence ID" value="XM_015747324.2"/>
</dbReference>
<reference evidence="2" key="1">
    <citation type="submission" date="2025-08" db="UniProtKB">
        <authorList>
            <consortium name="RefSeq"/>
        </authorList>
    </citation>
    <scope>IDENTIFICATION</scope>
</reference>
<dbReference type="GeneID" id="107271384"/>
<protein>
    <submittedName>
        <fullName evidence="2">Cilia- and flagella-associated protein 221</fullName>
    </submittedName>
</protein>
<name>A0AAJ7FQ57_CEPCN</name>
<dbReference type="GO" id="GO:0003341">
    <property type="term" value="P:cilium movement"/>
    <property type="evidence" value="ECO:0007669"/>
    <property type="project" value="InterPro"/>
</dbReference>
<dbReference type="PANTHER" id="PTHR46500">
    <property type="entry name" value="CILIA- AND FLAGELLA-ASSOCIATED PROTEIN 221"/>
    <property type="match status" value="1"/>
</dbReference>
<keyword evidence="1" id="KW-1185">Reference proteome</keyword>
<keyword evidence="2" id="KW-0282">Flagellum</keyword>
<evidence type="ECO:0000313" key="1">
    <source>
        <dbReference type="Proteomes" id="UP000694920"/>
    </source>
</evidence>